<accession>A0A097EMU5</accession>
<feature type="transmembrane region" description="Helical" evidence="8">
    <location>
        <begin position="168"/>
        <end position="187"/>
    </location>
</feature>
<feature type="transmembrane region" description="Helical" evidence="8">
    <location>
        <begin position="137"/>
        <end position="156"/>
    </location>
</feature>
<comment type="similarity">
    <text evidence="2 7">Belongs to the major facilitator superfamily. Sugar transporter (TC 2.A.1.1) family.</text>
</comment>
<dbReference type="InterPro" id="IPR036259">
    <property type="entry name" value="MFS_trans_sf"/>
</dbReference>
<evidence type="ECO:0000313" key="10">
    <source>
        <dbReference type="EMBL" id="AIT08894.1"/>
    </source>
</evidence>
<evidence type="ECO:0000256" key="7">
    <source>
        <dbReference type="RuleBase" id="RU003346"/>
    </source>
</evidence>
<proteinExistence type="inferred from homology"/>
<dbReference type="SUPFAM" id="SSF103473">
    <property type="entry name" value="MFS general substrate transporter"/>
    <property type="match status" value="1"/>
</dbReference>
<comment type="subcellular location">
    <subcellularLocation>
        <location evidence="1">Membrane</location>
        <topology evidence="1">Multi-pass membrane protein</topology>
    </subcellularLocation>
</comment>
<feature type="transmembrane region" description="Helical" evidence="8">
    <location>
        <begin position="415"/>
        <end position="434"/>
    </location>
</feature>
<dbReference type="PANTHER" id="PTHR48020:SF12">
    <property type="entry name" value="PROTON MYO-INOSITOL COTRANSPORTER"/>
    <property type="match status" value="1"/>
</dbReference>
<dbReference type="InterPro" id="IPR005828">
    <property type="entry name" value="MFS_sugar_transport-like"/>
</dbReference>
<evidence type="ECO:0000256" key="4">
    <source>
        <dbReference type="ARBA" id="ARBA00022692"/>
    </source>
</evidence>
<evidence type="ECO:0000313" key="11">
    <source>
        <dbReference type="Proteomes" id="UP000029672"/>
    </source>
</evidence>
<keyword evidence="6 8" id="KW-0472">Membrane</keyword>
<dbReference type="PANTHER" id="PTHR48020">
    <property type="entry name" value="PROTON MYO-INOSITOL COTRANSPORTER"/>
    <property type="match status" value="1"/>
</dbReference>
<reference evidence="10 11" key="1">
    <citation type="submission" date="2014-10" db="EMBL/GenBank/DDBJ databases">
        <title>Whole genome sequence of Francisella endociliophora strain FSC1006, isolated from a laboratory culture of the marine ciliate Euplotes raikovi.</title>
        <authorList>
            <person name="Granberg M."/>
            <person name="Backman S."/>
            <person name="Lundmark E."/>
            <person name="Nilsson E."/>
            <person name="Karlsson E."/>
            <person name="Thelaus J."/>
            <person name="Ohrman C."/>
            <person name="Larkeryd A."/>
            <person name="Stenberg P."/>
        </authorList>
    </citation>
    <scope>NUCLEOTIDE SEQUENCE [LARGE SCALE GENOMIC DNA]</scope>
    <source>
        <strain evidence="10 11">FSC1006</strain>
    </source>
</reference>
<name>A0A097EMU5_9GAMM</name>
<dbReference type="Pfam" id="PF00083">
    <property type="entry name" value="Sugar_tr"/>
    <property type="match status" value="1"/>
</dbReference>
<evidence type="ECO:0000256" key="1">
    <source>
        <dbReference type="ARBA" id="ARBA00004141"/>
    </source>
</evidence>
<dbReference type="Proteomes" id="UP000029672">
    <property type="component" value="Chromosome"/>
</dbReference>
<feature type="domain" description="Major facilitator superfamily (MFS) profile" evidence="9">
    <location>
        <begin position="14"/>
        <end position="438"/>
    </location>
</feature>
<sequence length="451" mass="49308">MSETIKLKFRIAVIVFFSAMGGMLYGYDIGIINSAFLFINKDIPMSSFQTSLLGGSVLFGGAFAILIGGIIADILGRKKTLILSALIFIASVIMIESSTNYTMLLLSRLVQGTSVGFISVTVPIYLTETVPSTIRGFAVTCFQLFLTAGILIANYVGLLLENTGNWRAMFFTALIPGGIFFLGCFFLSKSPRWLLMNGKKKEAKKVLIETVGEQKANIELEEALVVIEQSKLETVTLSSILTTRHYLVPILLVFSIAILAQLTGINSFLEFSATLLKAEGLNSNYVSIVGGVVITAINFLATMIAVLIADKIERKFTIMVCTFFVGFTLLVTAIALWILPVCLLQGWILLVGLVVFIFFFALGPGAYVWVIMSELLPTQIRSKALAVALFLNSMMSAILASVFLPATKHLGDSSMFFICGAFTLLYGFIVFKFVPKTSGRSLEDIEKEFIK</sequence>
<evidence type="ECO:0000259" key="9">
    <source>
        <dbReference type="PROSITE" id="PS50850"/>
    </source>
</evidence>
<keyword evidence="3 7" id="KW-0813">Transport</keyword>
<feature type="transmembrane region" description="Helical" evidence="8">
    <location>
        <begin position="316"/>
        <end position="340"/>
    </location>
</feature>
<dbReference type="InterPro" id="IPR050814">
    <property type="entry name" value="Myo-inositol_Transporter"/>
</dbReference>
<evidence type="ECO:0000256" key="8">
    <source>
        <dbReference type="SAM" id="Phobius"/>
    </source>
</evidence>
<dbReference type="NCBIfam" id="TIGR00879">
    <property type="entry name" value="SP"/>
    <property type="match status" value="1"/>
</dbReference>
<feature type="transmembrane region" description="Helical" evidence="8">
    <location>
        <begin position="346"/>
        <end position="372"/>
    </location>
</feature>
<protein>
    <submittedName>
        <fullName evidence="10">MFS sugar transporter</fullName>
    </submittedName>
</protein>
<feature type="transmembrane region" description="Helical" evidence="8">
    <location>
        <begin position="51"/>
        <end position="74"/>
    </location>
</feature>
<feature type="transmembrane region" description="Helical" evidence="8">
    <location>
        <begin position="246"/>
        <end position="265"/>
    </location>
</feature>
<dbReference type="STRING" id="1547445.LO80_02140"/>
<dbReference type="PROSITE" id="PS50850">
    <property type="entry name" value="MFS"/>
    <property type="match status" value="1"/>
</dbReference>
<dbReference type="Gene3D" id="1.20.1250.20">
    <property type="entry name" value="MFS general substrate transporter like domains"/>
    <property type="match status" value="1"/>
</dbReference>
<dbReference type="GO" id="GO:0016020">
    <property type="term" value="C:membrane"/>
    <property type="evidence" value="ECO:0007669"/>
    <property type="project" value="UniProtKB-SubCell"/>
</dbReference>
<dbReference type="GO" id="GO:0022857">
    <property type="term" value="F:transmembrane transporter activity"/>
    <property type="evidence" value="ECO:0007669"/>
    <property type="project" value="InterPro"/>
</dbReference>
<keyword evidence="4 8" id="KW-0812">Transmembrane</keyword>
<dbReference type="RefSeq" id="WP_040008133.1">
    <property type="nucleotide sequence ID" value="NZ_CP009574.1"/>
</dbReference>
<evidence type="ECO:0000256" key="6">
    <source>
        <dbReference type="ARBA" id="ARBA00023136"/>
    </source>
</evidence>
<dbReference type="InterPro" id="IPR005829">
    <property type="entry name" value="Sugar_transporter_CS"/>
</dbReference>
<evidence type="ECO:0000256" key="5">
    <source>
        <dbReference type="ARBA" id="ARBA00022989"/>
    </source>
</evidence>
<gene>
    <name evidence="10" type="ORF">LO80_02140</name>
</gene>
<evidence type="ECO:0000256" key="2">
    <source>
        <dbReference type="ARBA" id="ARBA00010992"/>
    </source>
</evidence>
<dbReference type="KEGG" id="frf:LO80_02140"/>
<dbReference type="eggNOG" id="COG2814">
    <property type="taxonomic scope" value="Bacteria"/>
</dbReference>
<dbReference type="AlphaFoldDB" id="A0A097EMU5"/>
<keyword evidence="5 8" id="KW-1133">Transmembrane helix</keyword>
<feature type="transmembrane region" description="Helical" evidence="8">
    <location>
        <begin position="81"/>
        <end position="99"/>
    </location>
</feature>
<dbReference type="PROSITE" id="PS00216">
    <property type="entry name" value="SUGAR_TRANSPORT_1"/>
    <property type="match status" value="1"/>
</dbReference>
<feature type="transmembrane region" description="Helical" evidence="8">
    <location>
        <begin position="105"/>
        <end position="125"/>
    </location>
</feature>
<evidence type="ECO:0000256" key="3">
    <source>
        <dbReference type="ARBA" id="ARBA00022448"/>
    </source>
</evidence>
<feature type="transmembrane region" description="Helical" evidence="8">
    <location>
        <begin position="12"/>
        <end position="39"/>
    </location>
</feature>
<keyword evidence="10" id="KW-0762">Sugar transport</keyword>
<keyword evidence="11" id="KW-1185">Reference proteome</keyword>
<dbReference type="PRINTS" id="PR00171">
    <property type="entry name" value="SUGRTRNSPORT"/>
</dbReference>
<feature type="transmembrane region" description="Helical" evidence="8">
    <location>
        <begin position="384"/>
        <end position="403"/>
    </location>
</feature>
<dbReference type="InterPro" id="IPR003663">
    <property type="entry name" value="Sugar/inositol_transpt"/>
</dbReference>
<organism evidence="10 11">
    <name type="scientific">Candidatus Francisella endociliophora</name>
    <dbReference type="NCBI Taxonomy" id="653937"/>
    <lineage>
        <taxon>Bacteria</taxon>
        <taxon>Pseudomonadati</taxon>
        <taxon>Pseudomonadota</taxon>
        <taxon>Gammaproteobacteria</taxon>
        <taxon>Thiotrichales</taxon>
        <taxon>Francisellaceae</taxon>
        <taxon>Francisella</taxon>
    </lineage>
</organism>
<dbReference type="InterPro" id="IPR020846">
    <property type="entry name" value="MFS_dom"/>
</dbReference>
<dbReference type="HOGENOM" id="CLU_001265_30_5_6"/>
<dbReference type="OrthoDB" id="5368493at2"/>
<feature type="transmembrane region" description="Helical" evidence="8">
    <location>
        <begin position="285"/>
        <end position="309"/>
    </location>
</feature>
<dbReference type="EMBL" id="CP009574">
    <property type="protein sequence ID" value="AIT08894.1"/>
    <property type="molecule type" value="Genomic_DNA"/>
</dbReference>